<evidence type="ECO:0000259" key="1">
    <source>
        <dbReference type="PROSITE" id="PS51186"/>
    </source>
</evidence>
<proteinExistence type="predicted"/>
<evidence type="ECO:0000313" key="2">
    <source>
        <dbReference type="EMBL" id="WEG09763.1"/>
    </source>
</evidence>
<accession>A0ABY8C4J7</accession>
<reference evidence="2 3" key="1">
    <citation type="submission" date="2023-03" db="EMBL/GenBank/DDBJ databases">
        <title>Genome sequence of Microbacterium sp. KACC 23027.</title>
        <authorList>
            <person name="Kim S."/>
            <person name="Heo J."/>
            <person name="Kwon S.-W."/>
        </authorList>
    </citation>
    <scope>NUCLEOTIDE SEQUENCE [LARGE SCALE GENOMIC DNA]</scope>
    <source>
        <strain evidence="2 3">KACC 23027</strain>
    </source>
</reference>
<dbReference type="InterPro" id="IPR053144">
    <property type="entry name" value="Acetyltransferase_Butenolide"/>
</dbReference>
<gene>
    <name evidence="2" type="ORF">PU630_04120</name>
</gene>
<dbReference type="Proteomes" id="UP001214553">
    <property type="component" value="Chromosome"/>
</dbReference>
<dbReference type="PROSITE" id="PS51186">
    <property type="entry name" value="GNAT"/>
    <property type="match status" value="1"/>
</dbReference>
<sequence length="138" mass="15502">MSARYELSSDPDRLDREWIWRMLSTEAYWGRWRTRGDIDVQLDGAWRVVGAYDQATGAQVGFARAVSDGVAFAYLADVVVDLAHRGAAIGTRMLQLMIDDGPGAAFRWTLFTRDAHGLYEKFGFAEPDATAMVRPARR</sequence>
<feature type="domain" description="N-acetyltransferase" evidence="1">
    <location>
        <begin position="1"/>
        <end position="138"/>
    </location>
</feature>
<dbReference type="InterPro" id="IPR000182">
    <property type="entry name" value="GNAT_dom"/>
</dbReference>
<dbReference type="InterPro" id="IPR016181">
    <property type="entry name" value="Acyl_CoA_acyltransferase"/>
</dbReference>
<dbReference type="EMBL" id="CP119108">
    <property type="protein sequence ID" value="WEG09763.1"/>
    <property type="molecule type" value="Genomic_DNA"/>
</dbReference>
<dbReference type="PANTHER" id="PTHR43233">
    <property type="entry name" value="FAMILY N-ACETYLTRANSFERASE, PUTATIVE (AFU_ORTHOLOGUE AFUA_6G03350)-RELATED"/>
    <property type="match status" value="1"/>
</dbReference>
<organism evidence="2 3">
    <name type="scientific">Microbacterium horticulturae</name>
    <dbReference type="NCBI Taxonomy" id="3028316"/>
    <lineage>
        <taxon>Bacteria</taxon>
        <taxon>Bacillati</taxon>
        <taxon>Actinomycetota</taxon>
        <taxon>Actinomycetes</taxon>
        <taxon>Micrococcales</taxon>
        <taxon>Microbacteriaceae</taxon>
        <taxon>Microbacterium</taxon>
    </lineage>
</organism>
<protein>
    <submittedName>
        <fullName evidence="2">GNAT family N-acetyltransferase</fullName>
    </submittedName>
</protein>
<dbReference type="PANTHER" id="PTHR43233:SF1">
    <property type="entry name" value="FAMILY N-ACETYLTRANSFERASE, PUTATIVE (AFU_ORTHOLOGUE AFUA_6G03350)-RELATED"/>
    <property type="match status" value="1"/>
</dbReference>
<dbReference type="Gene3D" id="3.40.630.30">
    <property type="match status" value="1"/>
</dbReference>
<dbReference type="SUPFAM" id="SSF55729">
    <property type="entry name" value="Acyl-CoA N-acyltransferases (Nat)"/>
    <property type="match status" value="1"/>
</dbReference>
<dbReference type="RefSeq" id="WP_275279089.1">
    <property type="nucleotide sequence ID" value="NZ_CP119108.1"/>
</dbReference>
<evidence type="ECO:0000313" key="3">
    <source>
        <dbReference type="Proteomes" id="UP001214553"/>
    </source>
</evidence>
<name>A0ABY8C4J7_9MICO</name>
<keyword evidence="3" id="KW-1185">Reference proteome</keyword>
<dbReference type="Pfam" id="PF13508">
    <property type="entry name" value="Acetyltransf_7"/>
    <property type="match status" value="1"/>
</dbReference>